<dbReference type="SUPFAM" id="SSF49785">
    <property type="entry name" value="Galactose-binding domain-like"/>
    <property type="match status" value="3"/>
</dbReference>
<dbReference type="EMBL" id="JADOUA010000001">
    <property type="protein sequence ID" value="MBG6091786.1"/>
    <property type="molecule type" value="Genomic_DNA"/>
</dbReference>
<dbReference type="Gene3D" id="2.60.420.10">
    <property type="entry name" value="Maltose phosphorylase, domain 3"/>
    <property type="match status" value="1"/>
</dbReference>
<dbReference type="PROSITE" id="PS51318">
    <property type="entry name" value="TAT"/>
    <property type="match status" value="1"/>
</dbReference>
<dbReference type="Pfam" id="PF17389">
    <property type="entry name" value="Bac_rhamnosid6H"/>
    <property type="match status" value="1"/>
</dbReference>
<dbReference type="InterPro" id="IPR035398">
    <property type="entry name" value="Bac_rhamnosid_C"/>
</dbReference>
<dbReference type="PANTHER" id="PTHR34987:SF4">
    <property type="entry name" value="ALPHA-L-RHAMNOSIDASE C-TERMINAL DOMAIN-CONTAINING PROTEIN"/>
    <property type="match status" value="1"/>
</dbReference>
<keyword evidence="1" id="KW-0732">Signal</keyword>
<dbReference type="Gene3D" id="2.60.120.260">
    <property type="entry name" value="Galactose-binding domain-like"/>
    <property type="match status" value="3"/>
</dbReference>
<dbReference type="InterPro" id="IPR035396">
    <property type="entry name" value="Bac_rhamnosid6H"/>
</dbReference>
<gene>
    <name evidence="3" type="ORF">IW256_005899</name>
</gene>
<sequence>MDSPSRRTVLRSAASVAFLAGTTALVSREAAQAAPVTLTARWIWPGAGAANQWAAFRRTLTLPAAPSSARTRIAADSKYWLYVNGELVVFEGGLKRGPNPDDTYVDELDLAPHLKAGDNTIAVLAWHFGKHGFSHKDSGRAGLLFQSDIVTGGTTTTLVSDAGWKAVVHPGYGADGSGDQPNYRLPESNIHYDARNATAMAGWETPRYDDGAWRAATDVAAAGAAPWNALVPRPIPFFRISGLRDYANADSLPAAGGRTIDAKLPSNLQITPYLKVDAPAGAVIEIQTDHYQDGGEKNLRATYITTGGVQEFESLGWLSGTSVSYRIPSGVKILALKYRESGYDTDFAGSFSSNDAFFNVLWGKAARTMYLNMRDTYFDCPTRERAQWWGDVVNQLKEGFYTFDPRSHDLGRKAISELAGWQKPDGVMYSPVPAGNWVNELPPQTLASVWAFGTFHAYTGDAATVSATYPQVKKYLNLWSFDSDGLIRHRAGGWDWADWGGNIDARILDNAWYYLALESAITLARLAGASGDVATWQERRERVKANFDRVLWNSARKEYRSPGYTGDTDDRGNALAVVAGLADPANHPAITSVLRTHLNASPYMEFYVLEGLYLMGAVHVAETRMRTRYASQVADPGYTLWEVWDKNGGTDNHAWNGGPLYVLSAYGAGVRPTTPGWKTYDVVPWTGSFTKIDTLTPTVRGDIGVRIDRGEDTVALKVASPRGTTARVGVPVYRGSRPVIKANGRTVYKRGRFIGRFSGLAFAGADAEHVYFTAGPGTWTFTATGVGRLGNIAAGRRVTGNSSEESGNRGLAQLTDSLVTAVGTAKGFSSRPFPSPDASAAPVWVEIDLGGDSDIDGVTLFPRTDITAAGGGTPGFPVDFTISTRKDGAAGYTVARTVTGEADPGEESRTYDFAKTTARYVRVQATRLGKPASDEPERFRLQLTELEVHPARITVTGNDSLENSDWGISRLIDGITTSVPGAKGYTSNLYRDPDIAGSPIWVEIDLGADRTVGAVTLHPRTDITTADGGSPGFPVDFTIRTREDGADGYTTVHTATGHPNPGGSAKRYTFDQTRARYVRLQVTRLGPPAKDEPSYYRLQLAEMELR</sequence>
<dbReference type="InterPro" id="IPR000421">
    <property type="entry name" value="FA58C"/>
</dbReference>
<dbReference type="SUPFAM" id="SSF48208">
    <property type="entry name" value="Six-hairpin glycosidases"/>
    <property type="match status" value="1"/>
</dbReference>
<proteinExistence type="predicted"/>
<dbReference type="InterPro" id="IPR006311">
    <property type="entry name" value="TAT_signal"/>
</dbReference>
<feature type="domain" description="F5/8 type C" evidence="2">
    <location>
        <begin position="933"/>
        <end position="1106"/>
    </location>
</feature>
<organism evidence="3 4">
    <name type="scientific">Actinomadura viridis</name>
    <dbReference type="NCBI Taxonomy" id="58110"/>
    <lineage>
        <taxon>Bacteria</taxon>
        <taxon>Bacillati</taxon>
        <taxon>Actinomycetota</taxon>
        <taxon>Actinomycetes</taxon>
        <taxon>Streptosporangiales</taxon>
        <taxon>Thermomonosporaceae</taxon>
        <taxon>Actinomadura</taxon>
    </lineage>
</organism>
<feature type="chain" id="PRO_5037150561" description="F5/8 type C domain-containing protein" evidence="1">
    <location>
        <begin position="34"/>
        <end position="1106"/>
    </location>
</feature>
<comment type="caution">
    <text evidence="3">The sequence shown here is derived from an EMBL/GenBank/DDBJ whole genome shotgun (WGS) entry which is preliminary data.</text>
</comment>
<dbReference type="RefSeq" id="WP_197014059.1">
    <property type="nucleotide sequence ID" value="NZ_BAABES010000002.1"/>
</dbReference>
<dbReference type="InterPro" id="IPR008979">
    <property type="entry name" value="Galactose-bd-like_sf"/>
</dbReference>
<feature type="domain" description="F5/8 type C" evidence="2">
    <location>
        <begin position="781"/>
        <end position="926"/>
    </location>
</feature>
<keyword evidence="4" id="KW-1185">Reference proteome</keyword>
<evidence type="ECO:0000313" key="4">
    <source>
        <dbReference type="Proteomes" id="UP000614047"/>
    </source>
</evidence>
<evidence type="ECO:0000256" key="1">
    <source>
        <dbReference type="SAM" id="SignalP"/>
    </source>
</evidence>
<dbReference type="Pfam" id="PF22633">
    <property type="entry name" value="F5_F8_type_C_2"/>
    <property type="match status" value="1"/>
</dbReference>
<dbReference type="Pfam" id="PF00754">
    <property type="entry name" value="F5_F8_type_C"/>
    <property type="match status" value="1"/>
</dbReference>
<dbReference type="InterPro" id="IPR008928">
    <property type="entry name" value="6-hairpin_glycosidase_sf"/>
</dbReference>
<accession>A0A931DQ80</accession>
<dbReference type="Pfam" id="PF17390">
    <property type="entry name" value="Bac_rhamnosid_C"/>
    <property type="match status" value="1"/>
</dbReference>
<evidence type="ECO:0000313" key="3">
    <source>
        <dbReference type="EMBL" id="MBG6091786.1"/>
    </source>
</evidence>
<protein>
    <recommendedName>
        <fullName evidence="2">F5/8 type C domain-containing protein</fullName>
    </recommendedName>
</protein>
<evidence type="ECO:0000259" key="2">
    <source>
        <dbReference type="PROSITE" id="PS50022"/>
    </source>
</evidence>
<dbReference type="Gene3D" id="1.50.10.10">
    <property type="match status" value="1"/>
</dbReference>
<dbReference type="AlphaFoldDB" id="A0A931DQ80"/>
<dbReference type="PROSITE" id="PS50022">
    <property type="entry name" value="FA58C_3"/>
    <property type="match status" value="2"/>
</dbReference>
<name>A0A931DQ80_9ACTN</name>
<feature type="signal peptide" evidence="1">
    <location>
        <begin position="1"/>
        <end position="33"/>
    </location>
</feature>
<reference evidence="3" key="1">
    <citation type="submission" date="2020-11" db="EMBL/GenBank/DDBJ databases">
        <title>Sequencing the genomes of 1000 actinobacteria strains.</title>
        <authorList>
            <person name="Klenk H.-P."/>
        </authorList>
    </citation>
    <scope>NUCLEOTIDE SEQUENCE</scope>
    <source>
        <strain evidence="3">DSM 43175</strain>
    </source>
</reference>
<dbReference type="InterPro" id="IPR012341">
    <property type="entry name" value="6hp_glycosidase-like_sf"/>
</dbReference>
<dbReference type="GO" id="GO:0005975">
    <property type="term" value="P:carbohydrate metabolic process"/>
    <property type="evidence" value="ECO:0007669"/>
    <property type="project" value="InterPro"/>
</dbReference>
<dbReference type="PANTHER" id="PTHR34987">
    <property type="entry name" value="C, PUTATIVE (AFU_ORTHOLOGUE AFUA_3G02880)-RELATED"/>
    <property type="match status" value="1"/>
</dbReference>
<dbReference type="Proteomes" id="UP000614047">
    <property type="component" value="Unassembled WGS sequence"/>
</dbReference>